<accession>A0A0V8I5H7</accession>
<comment type="caution">
    <text evidence="1">The sequence shown here is derived from an EMBL/GenBank/DDBJ whole genome shotgun (WGS) entry which is preliminary data.</text>
</comment>
<evidence type="ECO:0000313" key="1">
    <source>
        <dbReference type="EMBL" id="KSU70041.1"/>
    </source>
</evidence>
<protein>
    <submittedName>
        <fullName evidence="1">Uncharacterized protein</fullName>
    </submittedName>
</protein>
<keyword evidence="2" id="KW-1185">Reference proteome</keyword>
<organism evidence="1 2">
    <name type="scientific">Pseudarthrobacter enclensis</name>
    <dbReference type="NCBI Taxonomy" id="993070"/>
    <lineage>
        <taxon>Bacteria</taxon>
        <taxon>Bacillati</taxon>
        <taxon>Actinomycetota</taxon>
        <taxon>Actinomycetes</taxon>
        <taxon>Micrococcales</taxon>
        <taxon>Micrococcaceae</taxon>
        <taxon>Pseudarthrobacter</taxon>
    </lineage>
</organism>
<name>A0A0V8I5H7_9MICC</name>
<dbReference type="SUPFAM" id="SSF46785">
    <property type="entry name" value="Winged helix' DNA-binding domain"/>
    <property type="match status" value="1"/>
</dbReference>
<evidence type="ECO:0000313" key="2">
    <source>
        <dbReference type="Proteomes" id="UP000053199"/>
    </source>
</evidence>
<proteinExistence type="predicted"/>
<dbReference type="AlphaFoldDB" id="A0A0V8I5H7"/>
<dbReference type="Proteomes" id="UP000053199">
    <property type="component" value="Unassembled WGS sequence"/>
</dbReference>
<dbReference type="InterPro" id="IPR036390">
    <property type="entry name" value="WH_DNA-bd_sf"/>
</dbReference>
<dbReference type="OrthoDB" id="3211423at2"/>
<sequence>MVPEPVLTSTHALAGVAQRPRPEDAWSLAPLIAGAPSYRLGRWIGQRFQYPRPKNAPKITRSLPGQPAAVMVHGPDGRVSTLCLDFDTSKALKGVVDSDAVRVGNLLSACGMRFVEDFSPSGGRHLYVPLHDRMDAAEARELVEALALMATSLDPSPHQNITDGCIRVPGTIHKSGGHQTLITPLSQAYDILRRRNAASALMELRSALAPELTRKRALKARAAKTVAGQRNGILPALSLNAGSEAPLRKVARTGLYDTAKYKSPSEARMAVLNHFSACGWSLQHVENELAGQFPGLAALYGSTERQARLLPYEWAKAQTFTNTASSTQKPLPRKHGEKHALINNTSQTLTTGGAGESSSAAAVHQLVNDLENVLYAVLDHRLQARGREGLSLRFLIRGLLGYMRAKETDILDVGCRTLAAAMGKHHVTIARLLPVLVQASDGILTKIADARQKAADVYLIQLPEQYQQLARELAWRKGKIHAIRPVFRALGDAAALVYEAIERGRYSPTTAEVVRISGVSRNACSAALAEMEALGMIQRQDGTWRNTSVNLRMLAARLGVLDDYLDHIRRNRHERAIWHSYLDRFKTLQGVITEGELFDPERDEYWPPPHDAAVWHLPQPA</sequence>
<gene>
    <name evidence="1" type="ORF">AS031_18490</name>
</gene>
<dbReference type="EMBL" id="LNQM01000011">
    <property type="protein sequence ID" value="KSU70041.1"/>
    <property type="molecule type" value="Genomic_DNA"/>
</dbReference>
<reference evidence="1 2" key="1">
    <citation type="journal article" date="2014" name="Arch. Microbiol.">
        <title>Arthrobacter enclensis sp. nov., isolated from sediment sample.</title>
        <authorList>
            <person name="Dastager S.G."/>
            <person name="Liu Q."/>
            <person name="Tang S.K."/>
            <person name="Krishnamurthi S."/>
            <person name="Lee J.C."/>
            <person name="Li W.J."/>
        </authorList>
    </citation>
    <scope>NUCLEOTIDE SEQUENCE [LARGE SCALE GENOMIC DNA]</scope>
    <source>
        <strain evidence="1 2">NIO-1008</strain>
    </source>
</reference>